<dbReference type="PANTHER" id="PTHR48059:SF30">
    <property type="entry name" value="OS06G0587000 PROTEIN"/>
    <property type="match status" value="1"/>
</dbReference>
<sequence>MMVGASSSPPIYSLDNYSVALIFWCFLSMAILLIDLSLWKLVKLTSINVLSLDRNQFSGPIPPAMGELSKLYELRLSQNSFCGEIPSELGQLQNTFDWRCCRVLQNWKW</sequence>
<dbReference type="AlphaFoldDB" id="A0A5B7B316"/>
<keyword evidence="2" id="KW-0472">Membrane</keyword>
<feature type="transmembrane region" description="Helical" evidence="2">
    <location>
        <begin position="20"/>
        <end position="42"/>
    </location>
</feature>
<evidence type="ECO:0000256" key="2">
    <source>
        <dbReference type="SAM" id="Phobius"/>
    </source>
</evidence>
<evidence type="ECO:0000313" key="3">
    <source>
        <dbReference type="EMBL" id="MPA63276.1"/>
    </source>
</evidence>
<gene>
    <name evidence="3" type="ORF">Din_032717</name>
    <name evidence="4" type="ORF">Din_032718</name>
</gene>
<dbReference type="InterPro" id="IPR032675">
    <property type="entry name" value="LRR_dom_sf"/>
</dbReference>
<dbReference type="InterPro" id="IPR051848">
    <property type="entry name" value="PGIP"/>
</dbReference>
<dbReference type="SUPFAM" id="SSF52058">
    <property type="entry name" value="L domain-like"/>
    <property type="match status" value="1"/>
</dbReference>
<keyword evidence="2" id="KW-0812">Transmembrane</keyword>
<dbReference type="GO" id="GO:0004674">
    <property type="term" value="F:protein serine/threonine kinase activity"/>
    <property type="evidence" value="ECO:0007669"/>
    <property type="project" value="UniProtKB-EC"/>
</dbReference>
<keyword evidence="4" id="KW-0418">Kinase</keyword>
<keyword evidence="4" id="KW-0808">Transferase</keyword>
<dbReference type="EC" id="2.7.11.1" evidence="4"/>
<comment type="subcellular location">
    <subcellularLocation>
        <location evidence="1">Cell envelope</location>
    </subcellularLocation>
</comment>
<accession>A0A5B7B316</accession>
<evidence type="ECO:0000313" key="4">
    <source>
        <dbReference type="EMBL" id="MPA63277.1"/>
    </source>
</evidence>
<dbReference type="Pfam" id="PF00560">
    <property type="entry name" value="LRR_1"/>
    <property type="match status" value="2"/>
</dbReference>
<dbReference type="EMBL" id="GHES01032717">
    <property type="protein sequence ID" value="MPA63276.1"/>
    <property type="molecule type" value="Transcribed_RNA"/>
</dbReference>
<dbReference type="InterPro" id="IPR001611">
    <property type="entry name" value="Leu-rich_rpt"/>
</dbReference>
<protein>
    <submittedName>
        <fullName evidence="4">Putative LRR receptor-like serine/threonine-protein kinase GSO1</fullName>
        <ecNumber evidence="4">2.7.11.1</ecNumber>
    </submittedName>
</protein>
<organism evidence="4">
    <name type="scientific">Davidia involucrata</name>
    <name type="common">Dove tree</name>
    <dbReference type="NCBI Taxonomy" id="16924"/>
    <lineage>
        <taxon>Eukaryota</taxon>
        <taxon>Viridiplantae</taxon>
        <taxon>Streptophyta</taxon>
        <taxon>Embryophyta</taxon>
        <taxon>Tracheophyta</taxon>
        <taxon>Spermatophyta</taxon>
        <taxon>Magnoliopsida</taxon>
        <taxon>eudicotyledons</taxon>
        <taxon>Gunneridae</taxon>
        <taxon>Pentapetalae</taxon>
        <taxon>asterids</taxon>
        <taxon>Cornales</taxon>
        <taxon>Nyssaceae</taxon>
        <taxon>Davidia</taxon>
    </lineage>
</organism>
<dbReference type="EMBL" id="GHES01032718">
    <property type="protein sequence ID" value="MPA63277.1"/>
    <property type="molecule type" value="Transcribed_RNA"/>
</dbReference>
<name>A0A5B7B316_DAVIN</name>
<reference evidence="4" key="1">
    <citation type="submission" date="2019-08" db="EMBL/GenBank/DDBJ databases">
        <title>Reference gene set and small RNA set construction with multiple tissues from Davidia involucrata Baill.</title>
        <authorList>
            <person name="Yang H."/>
            <person name="Zhou C."/>
            <person name="Li G."/>
            <person name="Wang J."/>
            <person name="Gao P."/>
            <person name="Wang M."/>
            <person name="Wang R."/>
            <person name="Zhao Y."/>
        </authorList>
    </citation>
    <scope>NUCLEOTIDE SEQUENCE</scope>
    <source>
        <tissue evidence="4">Mixed with DoveR01_LX</tissue>
    </source>
</reference>
<keyword evidence="2" id="KW-1133">Transmembrane helix</keyword>
<dbReference type="PANTHER" id="PTHR48059">
    <property type="entry name" value="POLYGALACTURONASE INHIBITOR 1"/>
    <property type="match status" value="1"/>
</dbReference>
<dbReference type="Gene3D" id="3.80.10.10">
    <property type="entry name" value="Ribonuclease Inhibitor"/>
    <property type="match status" value="1"/>
</dbReference>
<proteinExistence type="predicted"/>
<keyword evidence="4" id="KW-0675">Receptor</keyword>
<evidence type="ECO:0000256" key="1">
    <source>
        <dbReference type="ARBA" id="ARBA00004196"/>
    </source>
</evidence>